<feature type="transmembrane region" description="Helical" evidence="6">
    <location>
        <begin position="448"/>
        <end position="471"/>
    </location>
</feature>
<dbReference type="InterPro" id="IPR050833">
    <property type="entry name" value="Poly_Biosynth_Transport"/>
</dbReference>
<keyword evidence="5 6" id="KW-0472">Membrane</keyword>
<accession>A0ABY3TTD5</accession>
<keyword evidence="3 6" id="KW-0812">Transmembrane</keyword>
<dbReference type="PANTHER" id="PTHR30250">
    <property type="entry name" value="PST FAMILY PREDICTED COLANIC ACID TRANSPORTER"/>
    <property type="match status" value="1"/>
</dbReference>
<feature type="transmembrane region" description="Helical" evidence="6">
    <location>
        <begin position="389"/>
        <end position="410"/>
    </location>
</feature>
<feature type="transmembrane region" description="Helical" evidence="6">
    <location>
        <begin position="332"/>
        <end position="355"/>
    </location>
</feature>
<feature type="transmembrane region" description="Helical" evidence="6">
    <location>
        <begin position="41"/>
        <end position="63"/>
    </location>
</feature>
<keyword evidence="8" id="KW-1185">Reference proteome</keyword>
<evidence type="ECO:0000256" key="2">
    <source>
        <dbReference type="ARBA" id="ARBA00022475"/>
    </source>
</evidence>
<keyword evidence="4 6" id="KW-1133">Transmembrane helix</keyword>
<dbReference type="Pfam" id="PF01943">
    <property type="entry name" value="Polysacc_synt"/>
    <property type="match status" value="1"/>
</dbReference>
<name>A0ABY3TTD5_9MYCO</name>
<feature type="transmembrane region" description="Helical" evidence="6">
    <location>
        <begin position="222"/>
        <end position="241"/>
    </location>
</feature>
<evidence type="ECO:0000256" key="5">
    <source>
        <dbReference type="ARBA" id="ARBA00023136"/>
    </source>
</evidence>
<keyword evidence="2" id="KW-1003">Cell membrane</keyword>
<evidence type="ECO:0000256" key="1">
    <source>
        <dbReference type="ARBA" id="ARBA00004651"/>
    </source>
</evidence>
<evidence type="ECO:0000256" key="3">
    <source>
        <dbReference type="ARBA" id="ARBA00022692"/>
    </source>
</evidence>
<feature type="transmembrane region" description="Helical" evidence="6">
    <location>
        <begin position="296"/>
        <end position="320"/>
    </location>
</feature>
<dbReference type="RefSeq" id="WP_240178668.1">
    <property type="nucleotide sequence ID" value="NZ_CP092362.2"/>
</dbReference>
<comment type="subcellular location">
    <subcellularLocation>
        <location evidence="1">Cell membrane</location>
        <topology evidence="1">Multi-pass membrane protein</topology>
    </subcellularLocation>
</comment>
<dbReference type="Proteomes" id="UP001055337">
    <property type="component" value="Chromosome"/>
</dbReference>
<protein>
    <submittedName>
        <fullName evidence="7">Oligosaccharide flippase family protein</fullName>
    </submittedName>
</protein>
<sequence length="513" mass="53906">MSPSFAKNTILGFASGAAVALAGFVGNAVTARLLGPDNLGVFAYVVWCVTVASVVAALGIDVVQQRFIANLRAAGRNDEASGLIGSATRMSMLAVVVGCVLLFGYLYWFGRGPTEGLTPTSRTMVVVVALLWFACWRLGDVYLFNLRGEQQFGQLARLSAVSAVMKVATMALGAWIFGIPGALAGYIAGSILPASRVFQLLRNKPGVSPSLKRDVMKFALANWILGLLGSLVFGRTQVVFLEHYTGLAAVGLFAAAVTIAEMAVQLPPLLLSALLPRFSEQHGMGAEDNMRRLYRMMTALMALVIVPLCLGLAAIAPVLIPLIFGTDFTDAVAASSVLLVAAAISSLGVTTVYFLQSVAKTGLLLISNGLGLVGTIVLGFLVIPSEGLMGAAWSRGVVQVGVVLIETWYVTRRLKVELPYRVLGAIALASLAQAAVAYLISIEVGGPLSLVLAIPAAIVVYLVGLRVFAVVRLIDPGIAPRLSTQSPERIRPMVSTIMGLVAPPAKGRAESPE</sequence>
<dbReference type="PANTHER" id="PTHR30250:SF11">
    <property type="entry name" value="O-ANTIGEN TRANSPORTER-RELATED"/>
    <property type="match status" value="1"/>
</dbReference>
<evidence type="ECO:0000256" key="4">
    <source>
        <dbReference type="ARBA" id="ARBA00022989"/>
    </source>
</evidence>
<feature type="transmembrane region" description="Helical" evidence="6">
    <location>
        <begin position="122"/>
        <end position="143"/>
    </location>
</feature>
<dbReference type="EMBL" id="CP092362">
    <property type="protein sequence ID" value="ULN42212.1"/>
    <property type="molecule type" value="Genomic_DNA"/>
</dbReference>
<feature type="transmembrane region" description="Helical" evidence="6">
    <location>
        <begin position="362"/>
        <end position="383"/>
    </location>
</feature>
<feature type="transmembrane region" description="Helical" evidence="6">
    <location>
        <begin position="422"/>
        <end position="442"/>
    </location>
</feature>
<gene>
    <name evidence="7" type="ORF">MI149_03520</name>
</gene>
<proteinExistence type="predicted"/>
<organism evidence="7 8">
    <name type="scientific">Mycolicibacterium crocinum</name>
    <dbReference type="NCBI Taxonomy" id="388459"/>
    <lineage>
        <taxon>Bacteria</taxon>
        <taxon>Bacillati</taxon>
        <taxon>Actinomycetota</taxon>
        <taxon>Actinomycetes</taxon>
        <taxon>Mycobacteriales</taxon>
        <taxon>Mycobacteriaceae</taxon>
        <taxon>Mycolicibacterium</taxon>
    </lineage>
</organism>
<dbReference type="InterPro" id="IPR002797">
    <property type="entry name" value="Polysacc_synth"/>
</dbReference>
<evidence type="ECO:0000313" key="8">
    <source>
        <dbReference type="Proteomes" id="UP001055337"/>
    </source>
</evidence>
<feature type="transmembrane region" description="Helical" evidence="6">
    <location>
        <begin position="92"/>
        <end position="110"/>
    </location>
</feature>
<reference evidence="7" key="1">
    <citation type="submission" date="2022-08" db="EMBL/GenBank/DDBJ databases">
        <title>Whole genome sequencing of non-tuberculosis mycobacteria type-strains.</title>
        <authorList>
            <person name="Igarashi Y."/>
            <person name="Osugi A."/>
            <person name="Mitarai S."/>
        </authorList>
    </citation>
    <scope>NUCLEOTIDE SEQUENCE</scope>
    <source>
        <strain evidence="7">JCM 16369</strain>
    </source>
</reference>
<evidence type="ECO:0000313" key="7">
    <source>
        <dbReference type="EMBL" id="ULN42212.1"/>
    </source>
</evidence>
<evidence type="ECO:0000256" key="6">
    <source>
        <dbReference type="SAM" id="Phobius"/>
    </source>
</evidence>